<evidence type="ECO:0000313" key="1">
    <source>
        <dbReference type="EMBL" id="MDQ0228426.1"/>
    </source>
</evidence>
<proteinExistence type="predicted"/>
<sequence length="48" mass="5883">MRIADCLNKEQKKKLDKLKKEEKIDWKEIMGMNRDTYKRGKNGAMRRR</sequence>
<dbReference type="EMBL" id="JAUSTZ010000021">
    <property type="protein sequence ID" value="MDQ0228426.1"/>
    <property type="molecule type" value="Genomic_DNA"/>
</dbReference>
<organism evidence="1 2">
    <name type="scientific">Metabacillus niabensis</name>
    <dbReference type="NCBI Taxonomy" id="324854"/>
    <lineage>
        <taxon>Bacteria</taxon>
        <taxon>Bacillati</taxon>
        <taxon>Bacillota</taxon>
        <taxon>Bacilli</taxon>
        <taxon>Bacillales</taxon>
        <taxon>Bacillaceae</taxon>
        <taxon>Metabacillus</taxon>
    </lineage>
</organism>
<evidence type="ECO:0000313" key="2">
    <source>
        <dbReference type="Proteomes" id="UP001232245"/>
    </source>
</evidence>
<gene>
    <name evidence="1" type="ORF">J2S02_004809</name>
</gene>
<dbReference type="Proteomes" id="UP001232245">
    <property type="component" value="Unassembled WGS sequence"/>
</dbReference>
<protein>
    <submittedName>
        <fullName evidence="1">Uncharacterized protein</fullName>
    </submittedName>
</protein>
<comment type="caution">
    <text evidence="1">The sequence shown here is derived from an EMBL/GenBank/DDBJ whole genome shotgun (WGS) entry which is preliminary data.</text>
</comment>
<reference evidence="1 2" key="1">
    <citation type="submission" date="2023-07" db="EMBL/GenBank/DDBJ databases">
        <title>Genomic Encyclopedia of Type Strains, Phase IV (KMG-IV): sequencing the most valuable type-strain genomes for metagenomic binning, comparative biology and taxonomic classification.</title>
        <authorList>
            <person name="Goeker M."/>
        </authorList>
    </citation>
    <scope>NUCLEOTIDE SEQUENCE [LARGE SCALE GENOMIC DNA]</scope>
    <source>
        <strain evidence="1 2">DSM 17723</strain>
    </source>
</reference>
<accession>A0ABT9Z9C4</accession>
<keyword evidence="2" id="KW-1185">Reference proteome</keyword>
<name>A0ABT9Z9C4_9BACI</name>
<dbReference type="RefSeq" id="WP_174879921.1">
    <property type="nucleotide sequence ID" value="NZ_CADEPK010000080.1"/>
</dbReference>